<evidence type="ECO:0000313" key="1">
    <source>
        <dbReference type="EMBL" id="KZT07394.1"/>
    </source>
</evidence>
<dbReference type="EMBL" id="KV427619">
    <property type="protein sequence ID" value="KZT07394.1"/>
    <property type="molecule type" value="Genomic_DNA"/>
</dbReference>
<dbReference type="GeneID" id="63823381"/>
<dbReference type="InParanoid" id="A0A165EMV4"/>
<sequence length="88" mass="10394">MCYHLMTYVQYSCEHHYPDQRHYIDCNSQKCTNSKQHRDTEHNCAAECEAIMLPDQHLIMTRRPEPCHVCQGVDPPAHHGDYYETDSE</sequence>
<dbReference type="Proteomes" id="UP000076871">
    <property type="component" value="Unassembled WGS sequence"/>
</dbReference>
<evidence type="ECO:0000313" key="2">
    <source>
        <dbReference type="Proteomes" id="UP000076871"/>
    </source>
</evidence>
<dbReference type="AlphaFoldDB" id="A0A165EMV4"/>
<accession>A0A165EMV4</accession>
<reference evidence="1 2" key="1">
    <citation type="journal article" date="2016" name="Mol. Biol. Evol.">
        <title>Comparative Genomics of Early-Diverging Mushroom-Forming Fungi Provides Insights into the Origins of Lignocellulose Decay Capabilities.</title>
        <authorList>
            <person name="Nagy L.G."/>
            <person name="Riley R."/>
            <person name="Tritt A."/>
            <person name="Adam C."/>
            <person name="Daum C."/>
            <person name="Floudas D."/>
            <person name="Sun H."/>
            <person name="Yadav J.S."/>
            <person name="Pangilinan J."/>
            <person name="Larsson K.H."/>
            <person name="Matsuura K."/>
            <person name="Barry K."/>
            <person name="Labutti K."/>
            <person name="Kuo R."/>
            <person name="Ohm R.A."/>
            <person name="Bhattacharya S.S."/>
            <person name="Shirouzu T."/>
            <person name="Yoshinaga Y."/>
            <person name="Martin F.M."/>
            <person name="Grigoriev I.V."/>
            <person name="Hibbett D.S."/>
        </authorList>
    </citation>
    <scope>NUCLEOTIDE SEQUENCE [LARGE SCALE GENOMIC DNA]</scope>
    <source>
        <strain evidence="1 2">93-53</strain>
    </source>
</reference>
<name>A0A165EMV4_9APHY</name>
<keyword evidence="2" id="KW-1185">Reference proteome</keyword>
<dbReference type="RefSeq" id="XP_040765134.1">
    <property type="nucleotide sequence ID" value="XM_040906352.1"/>
</dbReference>
<gene>
    <name evidence="1" type="ORF">LAESUDRAFT_698678</name>
</gene>
<protein>
    <submittedName>
        <fullName evidence="1">Uncharacterized protein</fullName>
    </submittedName>
</protein>
<dbReference type="OrthoDB" id="2800331at2759"/>
<proteinExistence type="predicted"/>
<organism evidence="1 2">
    <name type="scientific">Laetiporus sulphureus 93-53</name>
    <dbReference type="NCBI Taxonomy" id="1314785"/>
    <lineage>
        <taxon>Eukaryota</taxon>
        <taxon>Fungi</taxon>
        <taxon>Dikarya</taxon>
        <taxon>Basidiomycota</taxon>
        <taxon>Agaricomycotina</taxon>
        <taxon>Agaricomycetes</taxon>
        <taxon>Polyporales</taxon>
        <taxon>Laetiporus</taxon>
    </lineage>
</organism>